<evidence type="ECO:0000313" key="5">
    <source>
        <dbReference type="Proteomes" id="UP000803844"/>
    </source>
</evidence>
<accession>A0A9P4Y5V3</accession>
<dbReference type="PROSITE" id="PS50896">
    <property type="entry name" value="LISH"/>
    <property type="match status" value="1"/>
</dbReference>
<gene>
    <name evidence="4" type="ORF">M406DRAFT_355607</name>
</gene>
<dbReference type="SMART" id="SM00668">
    <property type="entry name" value="CTLH"/>
    <property type="match status" value="1"/>
</dbReference>
<dbReference type="InterPro" id="IPR024964">
    <property type="entry name" value="CTLH/CRA"/>
</dbReference>
<dbReference type="EMBL" id="MU032346">
    <property type="protein sequence ID" value="KAF3767529.1"/>
    <property type="molecule type" value="Genomic_DNA"/>
</dbReference>
<name>A0A9P4Y5V3_CRYP1</name>
<dbReference type="InterPro" id="IPR006595">
    <property type="entry name" value="CTLH_C"/>
</dbReference>
<dbReference type="InterPro" id="IPR006594">
    <property type="entry name" value="LisH"/>
</dbReference>
<evidence type="ECO:0000313" key="4">
    <source>
        <dbReference type="EMBL" id="KAF3767529.1"/>
    </source>
</evidence>
<dbReference type="Pfam" id="PF08513">
    <property type="entry name" value="LisH"/>
    <property type="match status" value="1"/>
</dbReference>
<feature type="region of interest" description="Disordered" evidence="2">
    <location>
        <begin position="248"/>
        <end position="282"/>
    </location>
</feature>
<proteinExistence type="predicted"/>
<comment type="caution">
    <text evidence="4">The sequence shown here is derived from an EMBL/GenBank/DDBJ whole genome shotgun (WGS) entry which is preliminary data.</text>
</comment>
<dbReference type="PROSITE" id="PS50897">
    <property type="entry name" value="CTLH"/>
    <property type="match status" value="1"/>
</dbReference>
<dbReference type="Pfam" id="PF10607">
    <property type="entry name" value="CTLH"/>
    <property type="match status" value="1"/>
</dbReference>
<evidence type="ECO:0000256" key="2">
    <source>
        <dbReference type="SAM" id="MobiDB-lite"/>
    </source>
</evidence>
<organism evidence="4 5">
    <name type="scientific">Cryphonectria parasitica (strain ATCC 38755 / EP155)</name>
    <dbReference type="NCBI Taxonomy" id="660469"/>
    <lineage>
        <taxon>Eukaryota</taxon>
        <taxon>Fungi</taxon>
        <taxon>Dikarya</taxon>
        <taxon>Ascomycota</taxon>
        <taxon>Pezizomycotina</taxon>
        <taxon>Sordariomycetes</taxon>
        <taxon>Sordariomycetidae</taxon>
        <taxon>Diaporthales</taxon>
        <taxon>Cryphonectriaceae</taxon>
        <taxon>Cryphonectria-Endothia species complex</taxon>
        <taxon>Cryphonectria</taxon>
    </lineage>
</organism>
<dbReference type="InterPro" id="IPR050618">
    <property type="entry name" value="Ubq-SigPath_Reg"/>
</dbReference>
<dbReference type="AlphaFoldDB" id="A0A9P4Y5V3"/>
<dbReference type="OrthoDB" id="2415936at2759"/>
<reference evidence="4" key="1">
    <citation type="journal article" date="2020" name="Phytopathology">
        <title>Genome sequence of the chestnut blight fungus Cryphonectria parasitica EP155: A fundamental resource for an archetypical invasive plant pathogen.</title>
        <authorList>
            <person name="Crouch J.A."/>
            <person name="Dawe A."/>
            <person name="Aerts A."/>
            <person name="Barry K."/>
            <person name="Churchill A.C.L."/>
            <person name="Grimwood J."/>
            <person name="Hillman B."/>
            <person name="Milgroom M.G."/>
            <person name="Pangilinan J."/>
            <person name="Smith M."/>
            <person name="Salamov A."/>
            <person name="Schmutz J."/>
            <person name="Yadav J."/>
            <person name="Grigoriev I.V."/>
            <person name="Nuss D."/>
        </authorList>
    </citation>
    <scope>NUCLEOTIDE SEQUENCE</scope>
    <source>
        <strain evidence="4">EP155</strain>
    </source>
</reference>
<dbReference type="GeneID" id="63840338"/>
<dbReference type="SMART" id="SM00667">
    <property type="entry name" value="LisH"/>
    <property type="match status" value="1"/>
</dbReference>
<dbReference type="SMART" id="SM00757">
    <property type="entry name" value="CRA"/>
    <property type="match status" value="1"/>
</dbReference>
<sequence length="282" mass="31722">MSSAGPPAIDFQPPGSDDTAFWANFAAEFRLKFGDMTSTTSTATPVRHVFESRVMETKAPKSDINLLILDYLTMEGYPLAAAKFSKEANLQPRQEDPAIKARQQIKNSIHQGNIMEAIEALNELDPEILDKDARLHFALLRLQLIELIRNSEDGDKSMLHAIHFASQQLGPRAPKNSEFLEQLEQTMALFLYPRNELRPEQQALLHPDLRREVADKVNMAIILRQTKRREAAIRQLVKVRTWAEDSARSARKDLPERLGLGLNGDDPDGTSHENGSEAMITT</sequence>
<dbReference type="RefSeq" id="XP_040778490.1">
    <property type="nucleotide sequence ID" value="XM_040923209.1"/>
</dbReference>
<keyword evidence="5" id="KW-1185">Reference proteome</keyword>
<dbReference type="PANTHER" id="PTHR12864">
    <property type="entry name" value="RAN BINDING PROTEIN 9-RELATED"/>
    <property type="match status" value="1"/>
</dbReference>
<dbReference type="InterPro" id="IPR013144">
    <property type="entry name" value="CRA_dom"/>
</dbReference>
<evidence type="ECO:0000256" key="1">
    <source>
        <dbReference type="ARBA" id="ARBA00002343"/>
    </source>
</evidence>
<evidence type="ECO:0000259" key="3">
    <source>
        <dbReference type="PROSITE" id="PS50897"/>
    </source>
</evidence>
<comment type="function">
    <text evidence="1">Involved in the proteasome-dependent degradation of fructose-1,6-bisphosphatase.</text>
</comment>
<protein>
    <recommendedName>
        <fullName evidence="3">CTLH domain-containing protein</fullName>
    </recommendedName>
</protein>
<dbReference type="Proteomes" id="UP000803844">
    <property type="component" value="Unassembled WGS sequence"/>
</dbReference>
<feature type="domain" description="CTLH" evidence="3">
    <location>
        <begin position="98"/>
        <end position="155"/>
    </location>
</feature>